<dbReference type="OrthoDB" id="5570013at2759"/>
<dbReference type="AlphaFoldDB" id="A0A9P5X0F8"/>
<evidence type="ECO:0000313" key="1">
    <source>
        <dbReference type="EMBL" id="KAF9441962.1"/>
    </source>
</evidence>
<protein>
    <submittedName>
        <fullName evidence="1">Uncharacterized protein</fullName>
    </submittedName>
</protein>
<reference evidence="1" key="1">
    <citation type="submission" date="2020-11" db="EMBL/GenBank/DDBJ databases">
        <authorList>
            <consortium name="DOE Joint Genome Institute"/>
            <person name="Ahrendt S."/>
            <person name="Riley R."/>
            <person name="Andreopoulos W."/>
            <person name="Labutti K."/>
            <person name="Pangilinan J."/>
            <person name="Ruiz-Duenas F.J."/>
            <person name="Barrasa J.M."/>
            <person name="Sanchez-Garcia M."/>
            <person name="Camarero S."/>
            <person name="Miyauchi S."/>
            <person name="Serrano A."/>
            <person name="Linde D."/>
            <person name="Babiker R."/>
            <person name="Drula E."/>
            <person name="Ayuso-Fernandez I."/>
            <person name="Pacheco R."/>
            <person name="Padilla G."/>
            <person name="Ferreira P."/>
            <person name="Barriuso J."/>
            <person name="Kellner H."/>
            <person name="Castanera R."/>
            <person name="Alfaro M."/>
            <person name="Ramirez L."/>
            <person name="Pisabarro A.G."/>
            <person name="Kuo A."/>
            <person name="Tritt A."/>
            <person name="Lipzen A."/>
            <person name="He G."/>
            <person name="Yan M."/>
            <person name="Ng V."/>
            <person name="Cullen D."/>
            <person name="Martin F."/>
            <person name="Rosso M.-N."/>
            <person name="Henrissat B."/>
            <person name="Hibbett D."/>
            <person name="Martinez A.T."/>
            <person name="Grigoriev I.V."/>
        </authorList>
    </citation>
    <scope>NUCLEOTIDE SEQUENCE</scope>
    <source>
        <strain evidence="1">MF-IS2</strain>
    </source>
</reference>
<evidence type="ECO:0000313" key="2">
    <source>
        <dbReference type="Proteomes" id="UP000807342"/>
    </source>
</evidence>
<accession>A0A9P5X0F8</accession>
<name>A0A9P5X0F8_9AGAR</name>
<comment type="caution">
    <text evidence="1">The sequence shown here is derived from an EMBL/GenBank/DDBJ whole genome shotgun (WGS) entry which is preliminary data.</text>
</comment>
<gene>
    <name evidence="1" type="ORF">P691DRAFT_765705</name>
</gene>
<sequence>MGASTLPIPFNITNPTAQPKLTLTLIKRQESHSFSGHQQRVHSFYYSVEKDPSSSSFSALRAKLHLRDNILKKAVVTNFDVTGMTSNSPLNIAPENAPLNSILAPQRIDFELACSGDFAPDVRESFLLCSSRPFTFTRVCWLRTPLVKANVVTPGMMVLETMSVVMFLGFRTS</sequence>
<keyword evidence="2" id="KW-1185">Reference proteome</keyword>
<dbReference type="Proteomes" id="UP000807342">
    <property type="component" value="Unassembled WGS sequence"/>
</dbReference>
<dbReference type="EMBL" id="MU151735">
    <property type="protein sequence ID" value="KAF9441962.1"/>
    <property type="molecule type" value="Genomic_DNA"/>
</dbReference>
<organism evidence="1 2">
    <name type="scientific">Macrolepiota fuliginosa MF-IS2</name>
    <dbReference type="NCBI Taxonomy" id="1400762"/>
    <lineage>
        <taxon>Eukaryota</taxon>
        <taxon>Fungi</taxon>
        <taxon>Dikarya</taxon>
        <taxon>Basidiomycota</taxon>
        <taxon>Agaricomycotina</taxon>
        <taxon>Agaricomycetes</taxon>
        <taxon>Agaricomycetidae</taxon>
        <taxon>Agaricales</taxon>
        <taxon>Agaricineae</taxon>
        <taxon>Agaricaceae</taxon>
        <taxon>Macrolepiota</taxon>
    </lineage>
</organism>
<proteinExistence type="predicted"/>